<organism evidence="1 2">
    <name type="scientific">Gymnopus androsaceus JB14</name>
    <dbReference type="NCBI Taxonomy" id="1447944"/>
    <lineage>
        <taxon>Eukaryota</taxon>
        <taxon>Fungi</taxon>
        <taxon>Dikarya</taxon>
        <taxon>Basidiomycota</taxon>
        <taxon>Agaricomycotina</taxon>
        <taxon>Agaricomycetes</taxon>
        <taxon>Agaricomycetidae</taxon>
        <taxon>Agaricales</taxon>
        <taxon>Marasmiineae</taxon>
        <taxon>Omphalotaceae</taxon>
        <taxon>Gymnopus</taxon>
    </lineage>
</organism>
<sequence>MNAIDEQSAISSPVESRDTPCHISVVKASFPPHFWGKGEQVDSFPIHPGYAEARSLIRDGSLAVLEELMYKALHYTFKALESSVMESSSPTDILVELRLSNDLLQWRREQYEAGRVLPSKGEGLVQASDDVLRLLGAEKWPQPLVTNGALFGAGIANLLIGAYDSQTLYSNYCTDMVFYYEHSYHRVFPEFEELLEMALNDPIAMQTRAGAERRAAVQIGGKYIKGKVDLEVKYKARLSRKIAKLDRRTAQIVFFLDSSLMGLAEEAIVRGFDPAAVMNDLVCSCPATDVVDVGSDFNNSEVMNSFLNAADFMDTGIVTEDGLKRVYDAYSHAGARMFTERWADPGARMTACLYIWHIINNRHGFLRRALLGYPKARKIPSEQREADFDEAFDPDLRTTGFSRPLKNSCNGGDPCDAVSRLVQQEHSGSTPECDLLAKLWWCLITGPMEYVSKGFMDQDREEELATKLGETIAKVYSAGLIIELAWMVAHASHHAWQVNRLFEAAMFGSLLDDGGLEGKLDRRDHD</sequence>
<evidence type="ECO:0000313" key="2">
    <source>
        <dbReference type="Proteomes" id="UP000799118"/>
    </source>
</evidence>
<dbReference type="EMBL" id="ML769410">
    <property type="protein sequence ID" value="KAE9405274.1"/>
    <property type="molecule type" value="Genomic_DNA"/>
</dbReference>
<keyword evidence="2" id="KW-1185">Reference proteome</keyword>
<dbReference type="AlphaFoldDB" id="A0A6A4I901"/>
<dbReference type="Proteomes" id="UP000799118">
    <property type="component" value="Unassembled WGS sequence"/>
</dbReference>
<accession>A0A6A4I901</accession>
<protein>
    <submittedName>
        <fullName evidence="1">Uncharacterized protein</fullName>
    </submittedName>
</protein>
<reference evidence="1" key="1">
    <citation type="journal article" date="2019" name="Environ. Microbiol.">
        <title>Fungal ecological strategies reflected in gene transcription - a case study of two litter decomposers.</title>
        <authorList>
            <person name="Barbi F."/>
            <person name="Kohler A."/>
            <person name="Barry K."/>
            <person name="Baskaran P."/>
            <person name="Daum C."/>
            <person name="Fauchery L."/>
            <person name="Ihrmark K."/>
            <person name="Kuo A."/>
            <person name="LaButti K."/>
            <person name="Lipzen A."/>
            <person name="Morin E."/>
            <person name="Grigoriev I.V."/>
            <person name="Henrissat B."/>
            <person name="Lindahl B."/>
            <person name="Martin F."/>
        </authorList>
    </citation>
    <scope>NUCLEOTIDE SEQUENCE</scope>
    <source>
        <strain evidence="1">JB14</strain>
    </source>
</reference>
<gene>
    <name evidence="1" type="ORF">BT96DRAFT_347247</name>
</gene>
<name>A0A6A4I901_9AGAR</name>
<dbReference type="OrthoDB" id="640151at2759"/>
<evidence type="ECO:0000313" key="1">
    <source>
        <dbReference type="EMBL" id="KAE9405274.1"/>
    </source>
</evidence>
<proteinExistence type="predicted"/>